<dbReference type="Pfam" id="PF18701">
    <property type="entry name" value="DUF5641"/>
    <property type="match status" value="1"/>
</dbReference>
<dbReference type="EMBL" id="GIKN01005250">
    <property type="protein sequence ID" value="NIE47523.1"/>
    <property type="molecule type" value="Transcribed_RNA"/>
</dbReference>
<proteinExistence type="predicted"/>
<dbReference type="AlphaFoldDB" id="A0A6G5ABA8"/>
<name>A0A6G5ABA8_RHIMP</name>
<feature type="domain" description="DUF5641" evidence="1">
    <location>
        <begin position="87"/>
        <end position="178"/>
    </location>
</feature>
<dbReference type="VEuPathDB" id="VectorBase:LOC119187150"/>
<reference evidence="2" key="1">
    <citation type="submission" date="2020-03" db="EMBL/GenBank/DDBJ databases">
        <title>A transcriptome and proteome of the tick Rhipicephalus microplus shaped by the genetic composition of its hosts and developmental stage.</title>
        <authorList>
            <person name="Garcia G.R."/>
            <person name="Ribeiro J.M.C."/>
            <person name="Maruyama S.R."/>
            <person name="Gardinasse L.G."/>
            <person name="Nelson K."/>
            <person name="Ferreira B.R."/>
            <person name="Andrade T.G."/>
            <person name="Santos I.K.F.M."/>
        </authorList>
    </citation>
    <scope>NUCLEOTIDE SEQUENCE</scope>
    <source>
        <strain evidence="2">NSGR</strain>
        <tissue evidence="2">Salivary glands</tissue>
    </source>
</reference>
<dbReference type="PANTHER" id="PTHR47331:SF2">
    <property type="match status" value="1"/>
</dbReference>
<organism evidence="2">
    <name type="scientific">Rhipicephalus microplus</name>
    <name type="common">Cattle tick</name>
    <name type="synonym">Boophilus microplus</name>
    <dbReference type="NCBI Taxonomy" id="6941"/>
    <lineage>
        <taxon>Eukaryota</taxon>
        <taxon>Metazoa</taxon>
        <taxon>Ecdysozoa</taxon>
        <taxon>Arthropoda</taxon>
        <taxon>Chelicerata</taxon>
        <taxon>Arachnida</taxon>
        <taxon>Acari</taxon>
        <taxon>Parasitiformes</taxon>
        <taxon>Ixodida</taxon>
        <taxon>Ixodoidea</taxon>
        <taxon>Ixodidae</taxon>
        <taxon>Rhipicephalinae</taxon>
        <taxon>Rhipicephalus</taxon>
        <taxon>Boophilus</taxon>
    </lineage>
</organism>
<protein>
    <submittedName>
        <fullName evidence="2">Putative tick transposon</fullName>
    </submittedName>
</protein>
<accession>A0A6G5ABA8</accession>
<dbReference type="OrthoDB" id="5919196at2759"/>
<evidence type="ECO:0000259" key="1">
    <source>
        <dbReference type="Pfam" id="PF18701"/>
    </source>
</evidence>
<dbReference type="InterPro" id="IPR040676">
    <property type="entry name" value="DUF5641"/>
</dbReference>
<evidence type="ECO:0000313" key="2">
    <source>
        <dbReference type="EMBL" id="NIE47523.1"/>
    </source>
</evidence>
<dbReference type="PANTHER" id="PTHR47331">
    <property type="entry name" value="PHD-TYPE DOMAIN-CONTAINING PROTEIN"/>
    <property type="match status" value="1"/>
</dbReference>
<sequence length="185" mass="21447">MVGRTLRAPHKKLEDVDAKIISKSTASVEELRTILAEVEGTLNNRPLTYVYGEPDEPMPLTPADIIGGRRQLQDGQTRLYNGDIEDAWRRRCKLVRAWWKRWHQEYIKEIGATVKAKTRQAKPLSQSDIVLVEDKAPRTFWKMCRIEKLYPGRDGITRACLLRTGKKELLRRSVNHIYPMEGCFK</sequence>